<dbReference type="RefSeq" id="WP_106163261.1">
    <property type="nucleotide sequence ID" value="NZ_PVUF01000004.1"/>
</dbReference>
<evidence type="ECO:0000256" key="1">
    <source>
        <dbReference type="SAM" id="Phobius"/>
    </source>
</evidence>
<keyword evidence="1" id="KW-0472">Membrane</keyword>
<comment type="caution">
    <text evidence="2">The sequence shown here is derived from an EMBL/GenBank/DDBJ whole genome shotgun (WGS) entry which is preliminary data.</text>
</comment>
<gene>
    <name evidence="2" type="ORF">CLV89_104146</name>
</gene>
<organism evidence="2 3">
    <name type="scientific">Tritonibacter scottomollicae</name>
    <name type="common">Epibacterium scottomollicae</name>
    <dbReference type="NCBI Taxonomy" id="483013"/>
    <lineage>
        <taxon>Bacteria</taxon>
        <taxon>Pseudomonadati</taxon>
        <taxon>Pseudomonadota</taxon>
        <taxon>Alphaproteobacteria</taxon>
        <taxon>Rhodobacterales</taxon>
        <taxon>Paracoccaceae</taxon>
        <taxon>Tritonibacter</taxon>
    </lineage>
</organism>
<evidence type="ECO:0000313" key="3">
    <source>
        <dbReference type="Proteomes" id="UP000237718"/>
    </source>
</evidence>
<accession>A0A2T1AJ20</accession>
<name>A0A2T1AJ20_TRISK</name>
<feature type="transmembrane region" description="Helical" evidence="1">
    <location>
        <begin position="41"/>
        <end position="66"/>
    </location>
</feature>
<proteinExistence type="predicted"/>
<dbReference type="AlphaFoldDB" id="A0A2T1AJ20"/>
<keyword evidence="1" id="KW-1133">Transmembrane helix</keyword>
<protein>
    <submittedName>
        <fullName evidence="2">Uncharacterized protein</fullName>
    </submittedName>
</protein>
<reference evidence="2 3" key="1">
    <citation type="submission" date="2018-03" db="EMBL/GenBank/DDBJ databases">
        <title>Genomic Encyclopedia of Archaeal and Bacterial Type Strains, Phase II (KMG-II): from individual species to whole genera.</title>
        <authorList>
            <person name="Goeker M."/>
        </authorList>
    </citation>
    <scope>NUCLEOTIDE SEQUENCE [LARGE SCALE GENOMIC DNA]</scope>
    <source>
        <strain evidence="2 3">DSM 25328</strain>
    </source>
</reference>
<sequence length="164" mass="17545">MITQQYQTARSILTACVFVGWAFVVIGGVLALISLDEGSAFLVSGIASALSGLFLVVVCQVAFAIFDQAESSHMTLQVMKLIAEKQGVDLSSMAEVPAPSADVTLKPSSEEPSIASNVVMREDGAMVREYKGHEIVKIDKIYYVGETQFPTLGKAQRAISEGKV</sequence>
<feature type="transmembrane region" description="Helical" evidence="1">
    <location>
        <begin position="12"/>
        <end position="35"/>
    </location>
</feature>
<dbReference type="EMBL" id="PVUF01000004">
    <property type="protein sequence ID" value="PRZ48318.1"/>
    <property type="molecule type" value="Genomic_DNA"/>
</dbReference>
<evidence type="ECO:0000313" key="2">
    <source>
        <dbReference type="EMBL" id="PRZ48318.1"/>
    </source>
</evidence>
<dbReference type="Proteomes" id="UP000237718">
    <property type="component" value="Unassembled WGS sequence"/>
</dbReference>
<keyword evidence="1" id="KW-0812">Transmembrane</keyword>